<dbReference type="PANTHER" id="PTHR21163">
    <property type="entry name" value="PROTEIN G12"/>
    <property type="match status" value="1"/>
</dbReference>
<feature type="signal peptide" evidence="1">
    <location>
        <begin position="1"/>
        <end position="16"/>
    </location>
</feature>
<dbReference type="AlphaFoldDB" id="A0AAV1IZC5"/>
<accession>A0AAV1IZC5</accession>
<dbReference type="Proteomes" id="UP001497472">
    <property type="component" value="Unassembled WGS sequence"/>
</dbReference>
<protein>
    <submittedName>
        <fullName evidence="2">Uncharacterized protein</fullName>
    </submittedName>
</protein>
<proteinExistence type="predicted"/>
<keyword evidence="1" id="KW-0732">Signal</keyword>
<feature type="chain" id="PRO_5043774123" evidence="1">
    <location>
        <begin position="17"/>
        <end position="628"/>
    </location>
</feature>
<comment type="caution">
    <text evidence="2">The sequence shown here is derived from an EMBL/GenBank/DDBJ whole genome shotgun (WGS) entry which is preliminary data.</text>
</comment>
<reference evidence="2 3" key="1">
    <citation type="submission" date="2023-11" db="EMBL/GenBank/DDBJ databases">
        <authorList>
            <person name="Okamura Y."/>
        </authorList>
    </citation>
    <scope>NUCLEOTIDE SEQUENCE [LARGE SCALE GENOMIC DNA]</scope>
</reference>
<dbReference type="InterPro" id="IPR010629">
    <property type="entry name" value="Ins_allergen"/>
</dbReference>
<evidence type="ECO:0000313" key="2">
    <source>
        <dbReference type="EMBL" id="CAK1541650.1"/>
    </source>
</evidence>
<sequence>MKVVVVLMSLVALGLTGPPPKVLENFQDHFEQFMVISDALEGDHWRRQSGAYARFVEYPKSLNALAAKDFKQIVADLGSEAEVIAIREFLENLTIDVDYYVDHFQDVIKKLHANDFSNITAIDPPRRVRRHPMTGTTMRTYIADTISLLPIRQLRQLFNQRVALNDIFKTAIEGIRSDEFKVLYNALWQNEKFQDVAASLADADFDLKYVFEEFLPSLFGQNDPIRITFQMQFDYFLQIVIDMESGHWLRQVTAYKDFPEFKQSLGVLANTSLGDFYQSLMRTVPAFTKLDAFLKKNDIFVAYLIGRVDLLSRYYNKYDHAISCNEIVHPRRQRRHPMTGRTMHTFLADTVSLLPIRQLRVLYEEKVANEEDFKNTINALKSDEFKELYKAMWEADGFLKVADELKTKSDFDLKYVLEELVPAMYGQNTPLYTSFQTQFDEFLEIIIAKAGESFKRLVESYKQFPEFKSSLDTVDNTVFMQFYQDLRKVDIFKSYDEYMKKNDIYVAYYIDRFEYLSYILNTNVTQVGTIKIKETADITPSGRTMNDFLSDVVDILPKTELAALFSDKMEQNKVFKNAVESLTNEEGQKFYNDFWANRVFQAVANALANNNFDLRYVFETLVPALYGQ</sequence>
<evidence type="ECO:0000256" key="1">
    <source>
        <dbReference type="SAM" id="SignalP"/>
    </source>
</evidence>
<dbReference type="PANTHER" id="PTHR21163:SF1">
    <property type="entry name" value="PROTEIN G12"/>
    <property type="match status" value="1"/>
</dbReference>
<name>A0AAV1IZC5_9NEOP</name>
<keyword evidence="3" id="KW-1185">Reference proteome</keyword>
<organism evidence="2 3">
    <name type="scientific">Leptosia nina</name>
    <dbReference type="NCBI Taxonomy" id="320188"/>
    <lineage>
        <taxon>Eukaryota</taxon>
        <taxon>Metazoa</taxon>
        <taxon>Ecdysozoa</taxon>
        <taxon>Arthropoda</taxon>
        <taxon>Hexapoda</taxon>
        <taxon>Insecta</taxon>
        <taxon>Pterygota</taxon>
        <taxon>Neoptera</taxon>
        <taxon>Endopterygota</taxon>
        <taxon>Lepidoptera</taxon>
        <taxon>Glossata</taxon>
        <taxon>Ditrysia</taxon>
        <taxon>Papilionoidea</taxon>
        <taxon>Pieridae</taxon>
        <taxon>Pierinae</taxon>
        <taxon>Leptosia</taxon>
    </lineage>
</organism>
<gene>
    <name evidence="2" type="ORF">LNINA_LOCUS1614</name>
</gene>
<dbReference type="EMBL" id="CAVLEF010000002">
    <property type="protein sequence ID" value="CAK1541650.1"/>
    <property type="molecule type" value="Genomic_DNA"/>
</dbReference>
<evidence type="ECO:0000313" key="3">
    <source>
        <dbReference type="Proteomes" id="UP001497472"/>
    </source>
</evidence>
<dbReference type="Pfam" id="PF06757">
    <property type="entry name" value="Ins_allergen_rp"/>
    <property type="match status" value="3"/>
</dbReference>